<dbReference type="Pfam" id="PF06348">
    <property type="entry name" value="DUF1059"/>
    <property type="match status" value="1"/>
</dbReference>
<comment type="caution">
    <text evidence="1">The sequence shown here is derived from an EMBL/GenBank/DDBJ whole genome shotgun (WGS) entry which is preliminary data.</text>
</comment>
<dbReference type="AlphaFoldDB" id="A0A1F5WZE2"/>
<dbReference type="Proteomes" id="UP000178114">
    <property type="component" value="Unassembled WGS sequence"/>
</dbReference>
<name>A0A1F5WZE2_9BACT</name>
<protein>
    <submittedName>
        <fullName evidence="1">DUF1059 domain-containing protein</fullName>
    </submittedName>
</protein>
<accession>A0A1F5WZE2</accession>
<sequence>MAADCRKMPSEKNCDVYMSGTAEHVLDAAVEHAVGSHGHKDTSELRSQIKAMLEPEKASV</sequence>
<evidence type="ECO:0000313" key="1">
    <source>
        <dbReference type="EMBL" id="OGF80997.1"/>
    </source>
</evidence>
<reference evidence="1 2" key="1">
    <citation type="journal article" date="2016" name="Nat. Commun.">
        <title>Thousands of microbial genomes shed light on interconnected biogeochemical processes in an aquifer system.</title>
        <authorList>
            <person name="Anantharaman K."/>
            <person name="Brown C.T."/>
            <person name="Hug L.A."/>
            <person name="Sharon I."/>
            <person name="Castelle C.J."/>
            <person name="Probst A.J."/>
            <person name="Thomas B.C."/>
            <person name="Singh A."/>
            <person name="Wilkins M.J."/>
            <person name="Karaoz U."/>
            <person name="Brodie E.L."/>
            <person name="Williams K.H."/>
            <person name="Hubbard S.S."/>
            <person name="Banfield J.F."/>
        </authorList>
    </citation>
    <scope>NUCLEOTIDE SEQUENCE [LARGE SCALE GENOMIC DNA]</scope>
</reference>
<evidence type="ECO:0000313" key="2">
    <source>
        <dbReference type="Proteomes" id="UP000178114"/>
    </source>
</evidence>
<gene>
    <name evidence="1" type="ORF">A2930_00045</name>
</gene>
<dbReference type="EMBL" id="MFID01000020">
    <property type="protein sequence ID" value="OGF80997.1"/>
    <property type="molecule type" value="Genomic_DNA"/>
</dbReference>
<dbReference type="InterPro" id="IPR009409">
    <property type="entry name" value="DUF1059"/>
</dbReference>
<dbReference type="STRING" id="1798351.A2930_00045"/>
<organism evidence="1 2">
    <name type="scientific">Candidatus Giovannonibacteria bacterium RIFCSPLOWO2_01_FULL_45_34</name>
    <dbReference type="NCBI Taxonomy" id="1798351"/>
    <lineage>
        <taxon>Bacteria</taxon>
        <taxon>Candidatus Giovannoniibacteriota</taxon>
    </lineage>
</organism>
<proteinExistence type="predicted"/>